<protein>
    <recommendedName>
        <fullName evidence="3">Mitochondrial ribosomal protein S28</fullName>
    </recommendedName>
</protein>
<evidence type="ECO:0000313" key="1">
    <source>
        <dbReference type="EMBL" id="CAD7278209.1"/>
    </source>
</evidence>
<accession>A0A7R9BPE1</accession>
<proteinExistence type="predicted"/>
<dbReference type="PANTHER" id="PTHR13447">
    <property type="entry name" value="MITOCHONDRIAL 28S RIBOSOMAL PROTEIN S28"/>
    <property type="match status" value="1"/>
</dbReference>
<organism evidence="1">
    <name type="scientific">Notodromas monacha</name>
    <dbReference type="NCBI Taxonomy" id="399045"/>
    <lineage>
        <taxon>Eukaryota</taxon>
        <taxon>Metazoa</taxon>
        <taxon>Ecdysozoa</taxon>
        <taxon>Arthropoda</taxon>
        <taxon>Crustacea</taxon>
        <taxon>Oligostraca</taxon>
        <taxon>Ostracoda</taxon>
        <taxon>Podocopa</taxon>
        <taxon>Podocopida</taxon>
        <taxon>Cypridocopina</taxon>
        <taxon>Cypridoidea</taxon>
        <taxon>Cyprididae</taxon>
        <taxon>Notodromas</taxon>
    </lineage>
</organism>
<dbReference type="InterPro" id="IPR019375">
    <property type="entry name" value="Ribosomal_bS1m"/>
</dbReference>
<reference evidence="1" key="1">
    <citation type="submission" date="2020-11" db="EMBL/GenBank/DDBJ databases">
        <authorList>
            <person name="Tran Van P."/>
        </authorList>
    </citation>
    <scope>NUCLEOTIDE SEQUENCE</scope>
</reference>
<gene>
    <name evidence="1" type="ORF">NMOB1V02_LOCUS5920</name>
</gene>
<dbReference type="EMBL" id="CAJPEX010001153">
    <property type="protein sequence ID" value="CAG0918361.1"/>
    <property type="molecule type" value="Genomic_DNA"/>
</dbReference>
<dbReference type="EMBL" id="OA883190">
    <property type="protein sequence ID" value="CAD7278209.1"/>
    <property type="molecule type" value="Genomic_DNA"/>
</dbReference>
<dbReference type="OrthoDB" id="6344368at2759"/>
<dbReference type="Pfam" id="PF10246">
    <property type="entry name" value="MRP-S35"/>
    <property type="match status" value="1"/>
</dbReference>
<sequence length="123" mass="14303">MQLKMSLKLRPCLTFLKHRALWFRTPRRSCSNLEDDEKRGGFAKAFEKYTDPEFLEPKKPAQATPKQDLKFATLLRNSRLMQIGDPEGAVVTGEIYHVVGDDLYVEFGWKFPCVVRRPERNAE</sequence>
<dbReference type="Proteomes" id="UP000678499">
    <property type="component" value="Unassembled WGS sequence"/>
</dbReference>
<evidence type="ECO:0000313" key="2">
    <source>
        <dbReference type="Proteomes" id="UP000678499"/>
    </source>
</evidence>
<dbReference type="PANTHER" id="PTHR13447:SF2">
    <property type="entry name" value="SMALL RIBOSOMAL SUBUNIT PROTEIN BS1M"/>
    <property type="match status" value="1"/>
</dbReference>
<keyword evidence="2" id="KW-1185">Reference proteome</keyword>
<evidence type="ECO:0008006" key="3">
    <source>
        <dbReference type="Google" id="ProtNLM"/>
    </source>
</evidence>
<name>A0A7R9BPE1_9CRUS</name>
<dbReference type="GO" id="GO:0005763">
    <property type="term" value="C:mitochondrial small ribosomal subunit"/>
    <property type="evidence" value="ECO:0007669"/>
    <property type="project" value="TreeGrafter"/>
</dbReference>
<dbReference type="AlphaFoldDB" id="A0A7R9BPE1"/>